<keyword evidence="1" id="KW-0812">Transmembrane</keyword>
<accession>A0A7T0G0K5</accession>
<dbReference type="InterPro" id="IPR036280">
    <property type="entry name" value="Multihaem_cyt_sf"/>
</dbReference>
<dbReference type="Gene3D" id="1.10.1130.10">
    <property type="entry name" value="Flavocytochrome C3, Chain A"/>
    <property type="match status" value="1"/>
</dbReference>
<dbReference type="Pfam" id="PF13435">
    <property type="entry name" value="Cytochrome_C554"/>
    <property type="match status" value="1"/>
</dbReference>
<feature type="domain" description="Cytochrome c-552/4" evidence="2">
    <location>
        <begin position="83"/>
        <end position="170"/>
    </location>
</feature>
<dbReference type="Proteomes" id="UP000594688">
    <property type="component" value="Chromosome"/>
</dbReference>
<evidence type="ECO:0000259" key="2">
    <source>
        <dbReference type="Pfam" id="PF13435"/>
    </source>
</evidence>
<evidence type="ECO:0000256" key="1">
    <source>
        <dbReference type="SAM" id="Phobius"/>
    </source>
</evidence>
<sequence length="542" mass="60680">MKLNLTITRPVLRILLVSAVSVGVFTGMTMIIPWEKNTGIDVALDLTDYSMPWTNNSPFYPSEWKTEGDKLIDWRGVPSATFCAECHEKEYKEWASSIHAITGPDVLYENTITKNELGSEHGGDLATEKVRWCDGCHEPLGILAGEGTPLPIVGPNEALEEGTTCIVCHTAVAARPLIGNGALTVKFNEMHRYLDPALIMAAPEEHAKAMQAKSHNPLMGKSDLCGSCHTEIRPTRVNGNFPMHLQETFDEWRLSDYAEEGIQCQDCHMHPDPGEYVESLKRGERPKRVVSHRFVGVNYVLTAADRLREKLAELRGGWVPGRNVFITGDEWLESLQKQQDLIVKLLKSAGDIKINPKSSMNGNAQLDVVVTNTGAGHYLPTGVLDQRHMWIEVIAKNADDKVVYNNGWFDDKKGEIDPEAAIYIKRLVNDDGSANTRHVLFDARGGTYERHPIRPKESDTVPYNIPLPPGFRGPLKVEAKLWYRMALQDLLKNTKEYQDPPLSFDIEEFIVPRILMVETSTEMEVFTKTASLKGGKGDEQYN</sequence>
<organism evidence="3 4">
    <name type="scientific">Candidatus Nitronauta litoralis</name>
    <dbReference type="NCBI Taxonomy" id="2705533"/>
    <lineage>
        <taxon>Bacteria</taxon>
        <taxon>Pseudomonadati</taxon>
        <taxon>Nitrospinota/Tectimicrobiota group</taxon>
        <taxon>Nitrospinota</taxon>
        <taxon>Nitrospinia</taxon>
        <taxon>Nitrospinales</taxon>
        <taxon>Nitrospinaceae</taxon>
        <taxon>Candidatus Nitronauta</taxon>
    </lineage>
</organism>
<keyword evidence="1" id="KW-1133">Transmembrane helix</keyword>
<keyword evidence="1" id="KW-0472">Membrane</keyword>
<dbReference type="AlphaFoldDB" id="A0A7T0G0K5"/>
<evidence type="ECO:0000313" key="3">
    <source>
        <dbReference type="EMBL" id="QPJ62494.1"/>
    </source>
</evidence>
<protein>
    <recommendedName>
        <fullName evidence="2">Cytochrome c-552/4 domain-containing protein</fullName>
    </recommendedName>
</protein>
<name>A0A7T0G0K5_9BACT</name>
<reference evidence="3 4" key="1">
    <citation type="submission" date="2020-02" db="EMBL/GenBank/DDBJ databases">
        <title>Genomic and physiological characterization of two novel Nitrospinaceae genera.</title>
        <authorList>
            <person name="Mueller A.J."/>
            <person name="Jung M.-Y."/>
            <person name="Strachan C.R."/>
            <person name="Herbold C.W."/>
            <person name="Kirkegaard R.H."/>
            <person name="Daims H."/>
        </authorList>
    </citation>
    <scope>NUCLEOTIDE SEQUENCE [LARGE SCALE GENOMIC DNA]</scope>
    <source>
        <strain evidence="3">EB</strain>
    </source>
</reference>
<gene>
    <name evidence="3" type="ORF">G3M70_11685</name>
</gene>
<dbReference type="EMBL" id="CP048685">
    <property type="protein sequence ID" value="QPJ62494.1"/>
    <property type="molecule type" value="Genomic_DNA"/>
</dbReference>
<dbReference type="InterPro" id="IPR023155">
    <property type="entry name" value="Cyt_c-552/4"/>
</dbReference>
<dbReference type="SUPFAM" id="SSF48695">
    <property type="entry name" value="Multiheme cytochromes"/>
    <property type="match status" value="1"/>
</dbReference>
<feature type="transmembrane region" description="Helical" evidence="1">
    <location>
        <begin position="12"/>
        <end position="34"/>
    </location>
</feature>
<dbReference type="KEGG" id="nli:G3M70_11685"/>
<evidence type="ECO:0000313" key="4">
    <source>
        <dbReference type="Proteomes" id="UP000594688"/>
    </source>
</evidence>
<proteinExistence type="predicted"/>